<dbReference type="PROSITE" id="PS50016">
    <property type="entry name" value="ZF_PHD_2"/>
    <property type="match status" value="1"/>
</dbReference>
<dbReference type="SUPFAM" id="SSF57903">
    <property type="entry name" value="FYVE/PHD zinc finger"/>
    <property type="match status" value="1"/>
</dbReference>
<reference evidence="6 7" key="2">
    <citation type="submission" date="2017-04" db="EMBL/GenBank/DDBJ databases">
        <title>CpG methylation of centromeres and impact of large insertions on vertebrate speciation.</title>
        <authorList>
            <person name="Ichikawa K."/>
            <person name="Yoshimura J."/>
            <person name="Morishita S."/>
        </authorList>
    </citation>
    <scope>NUCLEOTIDE SEQUENCE</scope>
    <source>
        <strain evidence="6 7">HSOK</strain>
    </source>
</reference>
<dbReference type="PANTHER" id="PTHR46309">
    <property type="entry name" value="PHD FINGER PROTEIN 12"/>
    <property type="match status" value="1"/>
</dbReference>
<protein>
    <recommendedName>
        <fullName evidence="5">PHD-type domain-containing protein</fullName>
    </recommendedName>
</protein>
<dbReference type="Proteomes" id="UP000265200">
    <property type="component" value="Chromosome 13"/>
</dbReference>
<evidence type="ECO:0000256" key="3">
    <source>
        <dbReference type="ARBA" id="ARBA00022833"/>
    </source>
</evidence>
<dbReference type="Ensembl" id="ENSORLT00015025942.1">
    <property type="protein sequence ID" value="ENSORLP00015033229.1"/>
    <property type="gene ID" value="ENSORLG00015018492.1"/>
</dbReference>
<dbReference type="SMART" id="SM00249">
    <property type="entry name" value="PHD"/>
    <property type="match status" value="1"/>
</dbReference>
<dbReference type="FunFam" id="3.30.40.10:FF:000164">
    <property type="entry name" value="PHD finger protein 12"/>
    <property type="match status" value="1"/>
</dbReference>
<dbReference type="Gene3D" id="3.30.40.10">
    <property type="entry name" value="Zinc/RING finger domain, C3HC4 (zinc finger)"/>
    <property type="match status" value="1"/>
</dbReference>
<sequence length="139" mass="15834">MWDKMETPTIVYDLDTSGGLMEQIQSLLAPPKSEEVEKRSRKLVRDVRRSGRATNHDTCDSCREGGDLLCCDHCPAAFHLQCCNPPLSEEMLPPGEWMCHRCNVKKRELLGKPFRRPQHELDTNGLVPLPVKVCFLCNK</sequence>
<evidence type="ECO:0000313" key="6">
    <source>
        <dbReference type="Ensembl" id="ENSORLP00015033229.1"/>
    </source>
</evidence>
<evidence type="ECO:0000256" key="1">
    <source>
        <dbReference type="ARBA" id="ARBA00022723"/>
    </source>
</evidence>
<reference evidence="6" key="3">
    <citation type="submission" date="2025-08" db="UniProtKB">
        <authorList>
            <consortium name="Ensembl"/>
        </authorList>
    </citation>
    <scope>IDENTIFICATION</scope>
    <source>
        <strain evidence="6">HSOK</strain>
    </source>
</reference>
<dbReference type="InterPro" id="IPR019787">
    <property type="entry name" value="Znf_PHD-finger"/>
</dbReference>
<reference key="1">
    <citation type="journal article" date="2007" name="Nature">
        <title>The medaka draft genome and insights into vertebrate genome evolution.</title>
        <authorList>
            <person name="Kasahara M."/>
            <person name="Naruse K."/>
            <person name="Sasaki S."/>
            <person name="Nakatani Y."/>
            <person name="Qu W."/>
            <person name="Ahsan B."/>
            <person name="Yamada T."/>
            <person name="Nagayasu Y."/>
            <person name="Doi K."/>
            <person name="Kasai Y."/>
            <person name="Jindo T."/>
            <person name="Kobayashi D."/>
            <person name="Shimada A."/>
            <person name="Toyoda A."/>
            <person name="Kuroki Y."/>
            <person name="Fujiyama A."/>
            <person name="Sasaki T."/>
            <person name="Shimizu A."/>
            <person name="Asakawa S."/>
            <person name="Shimizu N."/>
            <person name="Hashimoto S."/>
            <person name="Yang J."/>
            <person name="Lee Y."/>
            <person name="Matsushima K."/>
            <person name="Sugano S."/>
            <person name="Sakaizumi M."/>
            <person name="Narita T."/>
            <person name="Ohishi K."/>
            <person name="Haga S."/>
            <person name="Ohta F."/>
            <person name="Nomoto H."/>
            <person name="Nogata K."/>
            <person name="Morishita T."/>
            <person name="Endo T."/>
            <person name="Shin-I T."/>
            <person name="Takeda H."/>
            <person name="Morishita S."/>
            <person name="Kohara Y."/>
        </authorList>
    </citation>
    <scope>NUCLEOTIDE SEQUENCE [LARGE SCALE GENOMIC DNA]</scope>
    <source>
        <strain>Hd-rR</strain>
    </source>
</reference>
<evidence type="ECO:0000313" key="7">
    <source>
        <dbReference type="Proteomes" id="UP000265200"/>
    </source>
</evidence>
<dbReference type="InterPro" id="IPR011011">
    <property type="entry name" value="Znf_FYVE_PHD"/>
</dbReference>
<dbReference type="PROSITE" id="PS01359">
    <property type="entry name" value="ZF_PHD_1"/>
    <property type="match status" value="1"/>
</dbReference>
<accession>A0A3P9JLW7</accession>
<dbReference type="InterPro" id="IPR019786">
    <property type="entry name" value="Zinc_finger_PHD-type_CS"/>
</dbReference>
<keyword evidence="2 4" id="KW-0863">Zinc-finger</keyword>
<evidence type="ECO:0000256" key="2">
    <source>
        <dbReference type="ARBA" id="ARBA00022771"/>
    </source>
</evidence>
<dbReference type="InterPro" id="IPR013083">
    <property type="entry name" value="Znf_RING/FYVE/PHD"/>
</dbReference>
<reference evidence="6" key="4">
    <citation type="submission" date="2025-09" db="UniProtKB">
        <authorList>
            <consortium name="Ensembl"/>
        </authorList>
    </citation>
    <scope>IDENTIFICATION</scope>
    <source>
        <strain evidence="6">HSOK</strain>
    </source>
</reference>
<dbReference type="InterPro" id="IPR001965">
    <property type="entry name" value="Znf_PHD"/>
</dbReference>
<evidence type="ECO:0000256" key="4">
    <source>
        <dbReference type="PROSITE-ProRule" id="PRU00146"/>
    </source>
</evidence>
<feature type="domain" description="PHD-type" evidence="5">
    <location>
        <begin position="56"/>
        <end position="105"/>
    </location>
</feature>
<proteinExistence type="predicted"/>
<dbReference type="CDD" id="cd15533">
    <property type="entry name" value="PHD1_PHF12"/>
    <property type="match status" value="1"/>
</dbReference>
<dbReference type="GO" id="GO:0003714">
    <property type="term" value="F:transcription corepressor activity"/>
    <property type="evidence" value="ECO:0007669"/>
    <property type="project" value="InterPro"/>
</dbReference>
<dbReference type="AlphaFoldDB" id="A0A3P9JLW7"/>
<dbReference type="PANTHER" id="PTHR46309:SF1">
    <property type="entry name" value="PHD FINGER PROTEIN 12"/>
    <property type="match status" value="1"/>
</dbReference>
<keyword evidence="3" id="KW-0862">Zinc</keyword>
<dbReference type="GO" id="GO:0008270">
    <property type="term" value="F:zinc ion binding"/>
    <property type="evidence" value="ECO:0007669"/>
    <property type="project" value="UniProtKB-KW"/>
</dbReference>
<dbReference type="Pfam" id="PF00628">
    <property type="entry name" value="PHD"/>
    <property type="match status" value="1"/>
</dbReference>
<name>A0A3P9JLW7_ORYLA</name>
<dbReference type="InterPro" id="IPR042163">
    <property type="entry name" value="PHF12"/>
</dbReference>
<organism evidence="6 7">
    <name type="scientific">Oryzias latipes</name>
    <name type="common">Japanese rice fish</name>
    <name type="synonym">Japanese killifish</name>
    <dbReference type="NCBI Taxonomy" id="8090"/>
    <lineage>
        <taxon>Eukaryota</taxon>
        <taxon>Metazoa</taxon>
        <taxon>Chordata</taxon>
        <taxon>Craniata</taxon>
        <taxon>Vertebrata</taxon>
        <taxon>Euteleostomi</taxon>
        <taxon>Actinopterygii</taxon>
        <taxon>Neopterygii</taxon>
        <taxon>Teleostei</taxon>
        <taxon>Neoteleostei</taxon>
        <taxon>Acanthomorphata</taxon>
        <taxon>Ovalentaria</taxon>
        <taxon>Atherinomorphae</taxon>
        <taxon>Beloniformes</taxon>
        <taxon>Adrianichthyidae</taxon>
        <taxon>Oryziinae</taxon>
        <taxon>Oryzias</taxon>
    </lineage>
</organism>
<keyword evidence="1" id="KW-0479">Metal-binding</keyword>
<evidence type="ECO:0000259" key="5">
    <source>
        <dbReference type="PROSITE" id="PS50016"/>
    </source>
</evidence>